<dbReference type="Pfam" id="PF01797">
    <property type="entry name" value="Y1_Tnp"/>
    <property type="match status" value="1"/>
</dbReference>
<dbReference type="GO" id="GO:0004803">
    <property type="term" value="F:transposase activity"/>
    <property type="evidence" value="ECO:0007669"/>
    <property type="project" value="InterPro"/>
</dbReference>
<dbReference type="InterPro" id="IPR038765">
    <property type="entry name" value="Papain-like_cys_pep_sf"/>
</dbReference>
<sequence>MRKYLLQPDLPDRRDFAFQSAGFAWVEHLPPLADLRGGCSPVVDQGTLGACTANAIVSGLREYLLLQQEPPLTPLSRLFLYYQERMLAGMVQVDSGARIRDGMKVLNTFGVCPENENPYDISKFAQPPTAREMAAAAQFKIKEYHCVGGLAMLKAAIAEGFPVVAGVRIYQSFGRVKGRFLDSLLHLSYSICGGARMPRHSRSLSESKIYHIMIRGNERRNIFLDDDDRLRFVHILYEKCADNQISIYAYCLMDNHVHLLINEGKDQVSRIMKRINVSYVYYFNKKYGRVGHLFQDRFKSEAIKNDQYLMAAVRYIHNNPVKAGIVDNPIQYKWSSYYLYIDQFGQENKIDKEYMLEIFSKNRKNAIQLFIEFSLMKDNETERFIEYQEEDSQVNKEIQTEQGAIEFIKKYALENNVDLDSLNHKSHNVLRTGIIKELKSRTSLSVRQIAGLLNIDRNIVQRVK</sequence>
<evidence type="ECO:0000313" key="3">
    <source>
        <dbReference type="Proteomes" id="UP000277811"/>
    </source>
</evidence>
<keyword evidence="3" id="KW-1185">Reference proteome</keyword>
<dbReference type="Gene3D" id="3.30.70.1290">
    <property type="entry name" value="Transposase IS200-like"/>
    <property type="match status" value="1"/>
</dbReference>
<dbReference type="Gene3D" id="3.90.70.10">
    <property type="entry name" value="Cysteine proteinases"/>
    <property type="match status" value="1"/>
</dbReference>
<dbReference type="SUPFAM" id="SSF143422">
    <property type="entry name" value="Transposase IS200-like"/>
    <property type="match status" value="1"/>
</dbReference>
<name>A0A498R787_9FIRM</name>
<dbReference type="InterPro" id="IPR036515">
    <property type="entry name" value="Transposase_17_sf"/>
</dbReference>
<accession>A0A498R787</accession>
<dbReference type="GO" id="GO:0006313">
    <property type="term" value="P:DNA transposition"/>
    <property type="evidence" value="ECO:0007669"/>
    <property type="project" value="InterPro"/>
</dbReference>
<dbReference type="PANTHER" id="PTHR34322:SF2">
    <property type="entry name" value="TRANSPOSASE IS200-LIKE DOMAIN-CONTAINING PROTEIN"/>
    <property type="match status" value="1"/>
</dbReference>
<dbReference type="SMART" id="SM01321">
    <property type="entry name" value="Y1_Tnp"/>
    <property type="match status" value="1"/>
</dbReference>
<feature type="domain" description="Transposase IS200-like" evidence="1">
    <location>
        <begin position="205"/>
        <end position="319"/>
    </location>
</feature>
<dbReference type="EMBL" id="UPPP01000067">
    <property type="protein sequence ID" value="VBB06790.1"/>
    <property type="molecule type" value="Genomic_DNA"/>
</dbReference>
<dbReference type="InterPro" id="IPR002686">
    <property type="entry name" value="Transposase_17"/>
</dbReference>
<dbReference type="NCBIfam" id="NF047646">
    <property type="entry name" value="REP_Tyr_transpos"/>
    <property type="match status" value="1"/>
</dbReference>
<organism evidence="2 3">
    <name type="scientific">Lucifera butyrica</name>
    <dbReference type="NCBI Taxonomy" id="1351585"/>
    <lineage>
        <taxon>Bacteria</taxon>
        <taxon>Bacillati</taxon>
        <taxon>Bacillota</taxon>
        <taxon>Negativicutes</taxon>
        <taxon>Veillonellales</taxon>
        <taxon>Veillonellaceae</taxon>
        <taxon>Lucifera</taxon>
    </lineage>
</organism>
<proteinExistence type="predicted"/>
<gene>
    <name evidence="2" type="ORF">LUCI_2026</name>
</gene>
<dbReference type="Proteomes" id="UP000277811">
    <property type="component" value="Unassembled WGS sequence"/>
</dbReference>
<dbReference type="PANTHER" id="PTHR34322">
    <property type="entry name" value="TRANSPOSASE, Y1_TNP DOMAIN-CONTAINING"/>
    <property type="match status" value="1"/>
</dbReference>
<dbReference type="SUPFAM" id="SSF54001">
    <property type="entry name" value="Cysteine proteinases"/>
    <property type="match status" value="1"/>
</dbReference>
<evidence type="ECO:0000259" key="1">
    <source>
        <dbReference type="SMART" id="SM01321"/>
    </source>
</evidence>
<dbReference type="RefSeq" id="WP_207857379.1">
    <property type="nucleotide sequence ID" value="NZ_UPPP01000067.1"/>
</dbReference>
<dbReference type="AlphaFoldDB" id="A0A498R787"/>
<dbReference type="GO" id="GO:0003677">
    <property type="term" value="F:DNA binding"/>
    <property type="evidence" value="ECO:0007669"/>
    <property type="project" value="InterPro"/>
</dbReference>
<evidence type="ECO:0000313" key="2">
    <source>
        <dbReference type="EMBL" id="VBB06790.1"/>
    </source>
</evidence>
<protein>
    <recommendedName>
        <fullName evidence="1">Transposase IS200-like domain-containing protein</fullName>
    </recommendedName>
</protein>
<reference evidence="2 3" key="1">
    <citation type="submission" date="2018-06" db="EMBL/GenBank/DDBJ databases">
        <authorList>
            <person name="Strepis N."/>
        </authorList>
    </citation>
    <scope>NUCLEOTIDE SEQUENCE [LARGE SCALE GENOMIC DNA]</scope>
    <source>
        <strain evidence="2">LUCI</strain>
    </source>
</reference>